<gene>
    <name evidence="2" type="primary">smc_53</name>
    <name evidence="2" type="ORF">SDC9_133615</name>
</gene>
<proteinExistence type="predicted"/>
<dbReference type="PANTHER" id="PTHR43977">
    <property type="entry name" value="STRUCTURAL MAINTENANCE OF CHROMOSOMES PROTEIN 3"/>
    <property type="match status" value="1"/>
</dbReference>
<comment type="caution">
    <text evidence="2">The sequence shown here is derived from an EMBL/GenBank/DDBJ whole genome shotgun (WGS) entry which is preliminary data.</text>
</comment>
<organism evidence="2">
    <name type="scientific">bioreactor metagenome</name>
    <dbReference type="NCBI Taxonomy" id="1076179"/>
    <lineage>
        <taxon>unclassified sequences</taxon>
        <taxon>metagenomes</taxon>
        <taxon>ecological metagenomes</taxon>
    </lineage>
</organism>
<dbReference type="InterPro" id="IPR003395">
    <property type="entry name" value="RecF/RecN/SMC_N"/>
</dbReference>
<feature type="domain" description="RecF/RecN/SMC N-terminal" evidence="1">
    <location>
        <begin position="43"/>
        <end position="317"/>
    </location>
</feature>
<reference evidence="2" key="1">
    <citation type="submission" date="2019-08" db="EMBL/GenBank/DDBJ databases">
        <authorList>
            <person name="Kucharzyk K."/>
            <person name="Murdoch R.W."/>
            <person name="Higgins S."/>
            <person name="Loffler F."/>
        </authorList>
    </citation>
    <scope>NUCLEOTIDE SEQUENCE</scope>
</reference>
<accession>A0A645DAS1</accession>
<dbReference type="SUPFAM" id="SSF52540">
    <property type="entry name" value="P-loop containing nucleoside triphosphate hydrolases"/>
    <property type="match status" value="1"/>
</dbReference>
<name>A0A645DAS1_9ZZZZ</name>
<dbReference type="Gene3D" id="3.40.50.300">
    <property type="entry name" value="P-loop containing nucleotide triphosphate hydrolases"/>
    <property type="match status" value="1"/>
</dbReference>
<evidence type="ECO:0000313" key="2">
    <source>
        <dbReference type="EMBL" id="MPM86526.1"/>
    </source>
</evidence>
<dbReference type="Pfam" id="PF02463">
    <property type="entry name" value="SMC_N"/>
    <property type="match status" value="1"/>
</dbReference>
<dbReference type="AlphaFoldDB" id="A0A645DAS1"/>
<dbReference type="InterPro" id="IPR027417">
    <property type="entry name" value="P-loop_NTPase"/>
</dbReference>
<evidence type="ECO:0000259" key="1">
    <source>
        <dbReference type="Pfam" id="PF02463"/>
    </source>
</evidence>
<dbReference type="EMBL" id="VSSQ01034545">
    <property type="protein sequence ID" value="MPM86526.1"/>
    <property type="molecule type" value="Genomic_DNA"/>
</dbReference>
<dbReference type="CDD" id="cd03278">
    <property type="entry name" value="ABC_SMC_barmotin"/>
    <property type="match status" value="1"/>
</dbReference>
<protein>
    <submittedName>
        <fullName evidence="2">Chromosome partition protein Smc</fullName>
    </submittedName>
</protein>
<sequence>MENSANNIHEFRLKIKDNDRKIELTNGAIRNLDVKFKDREIELIKVKEKINLYQAQLEEFHILKEKKDSEFHKYEVILTKLQTEEQSLKNKLYEEHEIDSYKALNFKIEIEDINKYKQEISNIKMSISSLGVVNVGAIEEYKEIGEKFNFMNGQKEDLIKAKDELMNVIGEMTEKMKVVFNENFHMLRTIFNETFNELFKGGSADLILTGDELTGNIDINVQPPGKKLQNINLMSGGEKVLSAIALLFAILKMKPTPFCILDEIEAALDDANVARYAEFLKKFSENIQFIVITHRKGTMESSDVLYGVTMEEKGVSKIVSVDLTT</sequence>